<gene>
    <name evidence="1" type="ORF">BCR41DRAFT_365822</name>
</gene>
<dbReference type="AlphaFoldDB" id="A0A1Y2G362"/>
<reference evidence="1 2" key="1">
    <citation type="submission" date="2016-07" db="EMBL/GenBank/DDBJ databases">
        <title>Pervasive Adenine N6-methylation of Active Genes in Fungi.</title>
        <authorList>
            <consortium name="DOE Joint Genome Institute"/>
            <person name="Mondo S.J."/>
            <person name="Dannebaum R.O."/>
            <person name="Kuo R.C."/>
            <person name="Labutti K."/>
            <person name="Haridas S."/>
            <person name="Kuo A."/>
            <person name="Salamov A."/>
            <person name="Ahrendt S.R."/>
            <person name="Lipzen A."/>
            <person name="Sullivan W."/>
            <person name="Andreopoulos W.B."/>
            <person name="Clum A."/>
            <person name="Lindquist E."/>
            <person name="Daum C."/>
            <person name="Ramamoorthy G.K."/>
            <person name="Gryganskyi A."/>
            <person name="Culley D."/>
            <person name="Magnuson J.K."/>
            <person name="James T.Y."/>
            <person name="O'Malley M.A."/>
            <person name="Stajich J.E."/>
            <person name="Spatafora J.W."/>
            <person name="Visel A."/>
            <person name="Grigoriev I.V."/>
        </authorList>
    </citation>
    <scope>NUCLEOTIDE SEQUENCE [LARGE SCALE GENOMIC DNA]</scope>
    <source>
        <strain evidence="1 2">NRRL 3116</strain>
    </source>
</reference>
<dbReference type="RefSeq" id="XP_021875126.1">
    <property type="nucleotide sequence ID" value="XM_022026186.1"/>
</dbReference>
<evidence type="ECO:0000313" key="2">
    <source>
        <dbReference type="Proteomes" id="UP000193648"/>
    </source>
</evidence>
<accession>A0A1Y2G362</accession>
<dbReference type="GeneID" id="33568029"/>
<proteinExistence type="predicted"/>
<name>A0A1Y2G362_9FUNG</name>
<evidence type="ECO:0000313" key="1">
    <source>
        <dbReference type="EMBL" id="ORY91814.1"/>
    </source>
</evidence>
<protein>
    <submittedName>
        <fullName evidence="1">Uncharacterized protein</fullName>
    </submittedName>
</protein>
<sequence>MFLKVHLQVHLLNFTFLSLVGRIVLSTMIEILPSDKPTVMHFGEREGILVIVIALRL</sequence>
<comment type="caution">
    <text evidence="1">The sequence shown here is derived from an EMBL/GenBank/DDBJ whole genome shotgun (WGS) entry which is preliminary data.</text>
</comment>
<dbReference type="EMBL" id="MCFF01000100">
    <property type="protein sequence ID" value="ORY91814.1"/>
    <property type="molecule type" value="Genomic_DNA"/>
</dbReference>
<dbReference type="InParanoid" id="A0A1Y2G362"/>
<keyword evidence="2" id="KW-1185">Reference proteome</keyword>
<organism evidence="1 2">
    <name type="scientific">Lobosporangium transversale</name>
    <dbReference type="NCBI Taxonomy" id="64571"/>
    <lineage>
        <taxon>Eukaryota</taxon>
        <taxon>Fungi</taxon>
        <taxon>Fungi incertae sedis</taxon>
        <taxon>Mucoromycota</taxon>
        <taxon>Mortierellomycotina</taxon>
        <taxon>Mortierellomycetes</taxon>
        <taxon>Mortierellales</taxon>
        <taxon>Mortierellaceae</taxon>
        <taxon>Lobosporangium</taxon>
    </lineage>
</organism>
<dbReference type="Proteomes" id="UP000193648">
    <property type="component" value="Unassembled WGS sequence"/>
</dbReference>